<dbReference type="InterPro" id="IPR001932">
    <property type="entry name" value="PPM-type_phosphatase-like_dom"/>
</dbReference>
<name>A0A1G6YX66_9PSEU</name>
<gene>
    <name evidence="2" type="ORF">SAMN05216174_12421</name>
</gene>
<organism evidence="2 3">
    <name type="scientific">Actinokineospora iranica</name>
    <dbReference type="NCBI Taxonomy" id="1271860"/>
    <lineage>
        <taxon>Bacteria</taxon>
        <taxon>Bacillati</taxon>
        <taxon>Actinomycetota</taxon>
        <taxon>Actinomycetes</taxon>
        <taxon>Pseudonocardiales</taxon>
        <taxon>Pseudonocardiaceae</taxon>
        <taxon>Actinokineospora</taxon>
    </lineage>
</organism>
<dbReference type="Pfam" id="PF07228">
    <property type="entry name" value="SpoIIE"/>
    <property type="match status" value="1"/>
</dbReference>
<dbReference type="Proteomes" id="UP000199501">
    <property type="component" value="Unassembled WGS sequence"/>
</dbReference>
<dbReference type="EMBL" id="FMZZ01000024">
    <property type="protein sequence ID" value="SDD94930.1"/>
    <property type="molecule type" value="Genomic_DNA"/>
</dbReference>
<dbReference type="Gene3D" id="3.60.40.10">
    <property type="entry name" value="PPM-type phosphatase domain"/>
    <property type="match status" value="1"/>
</dbReference>
<dbReference type="AlphaFoldDB" id="A0A1G6YX66"/>
<dbReference type="RefSeq" id="WP_228772028.1">
    <property type="nucleotide sequence ID" value="NZ_FMZZ01000024.1"/>
</dbReference>
<dbReference type="SUPFAM" id="SSF81606">
    <property type="entry name" value="PP2C-like"/>
    <property type="match status" value="1"/>
</dbReference>
<protein>
    <submittedName>
        <fullName evidence="2">Serine/threonine protein phosphatase PrpC</fullName>
    </submittedName>
</protein>
<accession>A0A1G6YX66</accession>
<feature type="domain" description="PPM-type phosphatase" evidence="1">
    <location>
        <begin position="2"/>
        <end position="233"/>
    </location>
</feature>
<evidence type="ECO:0000313" key="3">
    <source>
        <dbReference type="Proteomes" id="UP000199501"/>
    </source>
</evidence>
<proteinExistence type="predicted"/>
<sequence>MSTPSTPNNKIIAAAATRRGVRAHNMDAAAVFRAGTGVVGAALVDGIGNDEQGAATMGLLAETAARIATTKGTLAGLLAAAALIEDPGVEPYAPNGVIVVAAAEPGSPTALAWVGDSHAYGWNGHVLRRRTDPHTMGAYLRQNGDHEVLAGLHDNWVRLSLTVAAPTNVARADAPEDELVLLVSDGLDDLTTDELTALIREHEHDPQALAEAIVATARLDDNGYRDDATAIVLTSRATRENG</sequence>
<dbReference type="STRING" id="1271860.SAMN05216174_12421"/>
<dbReference type="InterPro" id="IPR036457">
    <property type="entry name" value="PPM-type-like_dom_sf"/>
</dbReference>
<evidence type="ECO:0000313" key="2">
    <source>
        <dbReference type="EMBL" id="SDD94930.1"/>
    </source>
</evidence>
<keyword evidence="3" id="KW-1185">Reference proteome</keyword>
<evidence type="ECO:0000259" key="1">
    <source>
        <dbReference type="SMART" id="SM00332"/>
    </source>
</evidence>
<reference evidence="3" key="1">
    <citation type="submission" date="2016-10" db="EMBL/GenBank/DDBJ databases">
        <authorList>
            <person name="Varghese N."/>
            <person name="Submissions S."/>
        </authorList>
    </citation>
    <scope>NUCLEOTIDE SEQUENCE [LARGE SCALE GENOMIC DNA]</scope>
    <source>
        <strain evidence="3">IBRC-M 10403</strain>
    </source>
</reference>
<dbReference type="SMART" id="SM00332">
    <property type="entry name" value="PP2Cc"/>
    <property type="match status" value="1"/>
</dbReference>